<dbReference type="InterPro" id="IPR002885">
    <property type="entry name" value="PPR_rpt"/>
</dbReference>
<protein>
    <recommendedName>
        <fullName evidence="5">Pentacotripeptide-repeat region of PRORP domain-containing protein</fullName>
    </recommendedName>
</protein>
<gene>
    <name evidence="3" type="ORF">PGLA2088_LOCUS46226</name>
</gene>
<evidence type="ECO:0000256" key="2">
    <source>
        <dbReference type="PROSITE-ProRule" id="PRU00708"/>
    </source>
</evidence>
<dbReference type="PROSITE" id="PS51375">
    <property type="entry name" value="PPR"/>
    <property type="match status" value="7"/>
</dbReference>
<comment type="caution">
    <text evidence="3">The sequence shown here is derived from an EMBL/GenBank/DDBJ whole genome shotgun (WGS) entry which is preliminary data.</text>
</comment>
<feature type="repeat" description="PPR" evidence="2">
    <location>
        <begin position="653"/>
        <end position="687"/>
    </location>
</feature>
<name>A0A813LM13_POLGL</name>
<evidence type="ECO:0000313" key="3">
    <source>
        <dbReference type="EMBL" id="CAE8732019.1"/>
    </source>
</evidence>
<dbReference type="InterPro" id="IPR051240">
    <property type="entry name" value="Mito_RNA-Proc/Resp"/>
</dbReference>
<dbReference type="Gene3D" id="1.25.40.10">
    <property type="entry name" value="Tetratricopeptide repeat domain"/>
    <property type="match status" value="5"/>
</dbReference>
<accession>A0A813LM13</accession>
<dbReference type="InterPro" id="IPR011990">
    <property type="entry name" value="TPR-like_helical_dom_sf"/>
</dbReference>
<sequence>MSQHQQLARPGTLHLLMEAALGSTRPGLVRDLAAGASRVQDSQDPTTGPLGLDSKTNELVLVSLAMQGQQVEVQQKLDSLRASHSSTEEDISNAAVAAVRGFLKGRHMSLALQQIVKMHDRGIKVPAQVFVWLVRATSCASKEDGMQLVEVLQELENLALPSDAVVVALADCLARDDWDTASLIERRFLRSKQASQLSFAMFDPLLKLAAKADEEHAIKLLLEMQERSLFLTEGLCGLLLSRCSESKYLKLTDEVTKYLKSRGMMTLALYKTLMKVFANCSLFDRACDLYDDLLADGIEPDRVMYRCLLKFAVKCGRTDLSRVLFDKVEGGDTQNYMWLIRAAGRDGNSARAVELLQQLRSAQAPYESIDSAIYNSVMDACLSNGALDQAEEVLQEMRALPRSAVNLVTYNTLMKGHCARGESQKARALIAELRAEGLTPDCVSFNCLISAAISESNFQQAWDIFDEMQRSGLAPDHYTLSILMKAARKSKKASDGERAMALLDGHEVKICEDEVLFNTVVDACIHRKDFRRLAKVLGAFEASGLQPSVQSYGLAIKAYSCLRQPSKWSEKWLEMTETRGLTPSDVALSCMMDALVCVRQVDSALALFQKWRSVVKPNTIVYSTLIKGFASQGDASRAMEMYHEVREQGMPMNTVAFTALIDAHARAGDADAARALLEEMQKEGIQPNTITYSSLVKAYCVKADFDNALKTFGDMISSGLDADTVIFNTLLDGAVRASRFELCDQLLSEMAGYQVESSNHTLSIVVKMWGKRRSLDSAFEAVAKSLRERRLRLDSQICTCIISACMYNRAPDRAVRALGEMKSWPNCDGPDAGTYSMLVGGLLRCGRARDAAEVASSAARDLNSEAKRTAATRQHGRWNAERLSCELSGTERGVGTRHMSEGQRHEAQLAKALHSKGLGSSVWLPLRQGSKWCCCCCCFCC</sequence>
<organism evidence="3 4">
    <name type="scientific">Polarella glacialis</name>
    <name type="common">Dinoflagellate</name>
    <dbReference type="NCBI Taxonomy" id="89957"/>
    <lineage>
        <taxon>Eukaryota</taxon>
        <taxon>Sar</taxon>
        <taxon>Alveolata</taxon>
        <taxon>Dinophyceae</taxon>
        <taxon>Suessiales</taxon>
        <taxon>Suessiaceae</taxon>
        <taxon>Polarella</taxon>
    </lineage>
</organism>
<feature type="repeat" description="PPR" evidence="2">
    <location>
        <begin position="441"/>
        <end position="475"/>
    </location>
</feature>
<dbReference type="Pfam" id="PF01535">
    <property type="entry name" value="PPR"/>
    <property type="match status" value="5"/>
</dbReference>
<evidence type="ECO:0000256" key="1">
    <source>
        <dbReference type="ARBA" id="ARBA00022737"/>
    </source>
</evidence>
<dbReference type="PANTHER" id="PTHR47933">
    <property type="entry name" value="PENTATRICOPEPTIDE REPEAT-CONTAINING PROTEIN 1, MITOCHONDRIAL"/>
    <property type="match status" value="1"/>
</dbReference>
<dbReference type="EMBL" id="CAJNNW010036100">
    <property type="protein sequence ID" value="CAE8732019.1"/>
    <property type="molecule type" value="Genomic_DNA"/>
</dbReference>
<dbReference type="PANTHER" id="PTHR47933:SF11">
    <property type="entry name" value="PENTATRICOPEPTIDE REPEAT-CONTAINING PROTEIN 2"/>
    <property type="match status" value="1"/>
</dbReference>
<evidence type="ECO:0008006" key="5">
    <source>
        <dbReference type="Google" id="ProtNLM"/>
    </source>
</evidence>
<dbReference type="SUPFAM" id="SSF48452">
    <property type="entry name" value="TPR-like"/>
    <property type="match status" value="1"/>
</dbReference>
<keyword evidence="1" id="KW-0677">Repeat</keyword>
<feature type="repeat" description="PPR" evidence="2">
    <location>
        <begin position="406"/>
        <end position="440"/>
    </location>
</feature>
<dbReference type="AlphaFoldDB" id="A0A813LM13"/>
<evidence type="ECO:0000313" key="4">
    <source>
        <dbReference type="Proteomes" id="UP000626109"/>
    </source>
</evidence>
<dbReference type="Pfam" id="PF13041">
    <property type="entry name" value="PPR_2"/>
    <property type="match status" value="2"/>
</dbReference>
<proteinExistence type="predicted"/>
<feature type="repeat" description="PPR" evidence="2">
    <location>
        <begin position="688"/>
        <end position="722"/>
    </location>
</feature>
<dbReference type="GO" id="GO:0003729">
    <property type="term" value="F:mRNA binding"/>
    <property type="evidence" value="ECO:0007669"/>
    <property type="project" value="TreeGrafter"/>
</dbReference>
<reference evidence="3" key="1">
    <citation type="submission" date="2021-02" db="EMBL/GenBank/DDBJ databases">
        <authorList>
            <person name="Dougan E. K."/>
            <person name="Rhodes N."/>
            <person name="Thang M."/>
            <person name="Chan C."/>
        </authorList>
    </citation>
    <scope>NUCLEOTIDE SEQUENCE</scope>
</reference>
<feature type="repeat" description="PPR" evidence="2">
    <location>
        <begin position="618"/>
        <end position="652"/>
    </location>
</feature>
<dbReference type="Proteomes" id="UP000626109">
    <property type="component" value="Unassembled WGS sequence"/>
</dbReference>
<feature type="repeat" description="PPR" evidence="2">
    <location>
        <begin position="370"/>
        <end position="400"/>
    </location>
</feature>
<dbReference type="NCBIfam" id="TIGR00756">
    <property type="entry name" value="PPR"/>
    <property type="match status" value="7"/>
</dbReference>
<feature type="repeat" description="PPR" evidence="2">
    <location>
        <begin position="266"/>
        <end position="300"/>
    </location>
</feature>